<proteinExistence type="inferred from homology"/>
<evidence type="ECO:0000256" key="6">
    <source>
        <dbReference type="ARBA" id="ARBA00022989"/>
    </source>
</evidence>
<dbReference type="Proteomes" id="UP000027855">
    <property type="component" value="Unassembled WGS sequence"/>
</dbReference>
<dbReference type="Pfam" id="PF01594">
    <property type="entry name" value="AI-2E_transport"/>
    <property type="match status" value="1"/>
</dbReference>
<evidence type="ECO:0000256" key="7">
    <source>
        <dbReference type="ARBA" id="ARBA00023136"/>
    </source>
</evidence>
<feature type="transmembrane region" description="Helical" evidence="8">
    <location>
        <begin position="282"/>
        <end position="309"/>
    </location>
</feature>
<organism evidence="9 10">
    <name type="scientific">Streptococcus salivarius</name>
    <dbReference type="NCBI Taxonomy" id="1304"/>
    <lineage>
        <taxon>Bacteria</taxon>
        <taxon>Bacillati</taxon>
        <taxon>Bacillota</taxon>
        <taxon>Bacilli</taxon>
        <taxon>Lactobacillales</taxon>
        <taxon>Streptococcaceae</taxon>
        <taxon>Streptococcus</taxon>
    </lineage>
</organism>
<comment type="similarity">
    <text evidence="2">Belongs to the autoinducer-2 exporter (AI-2E) (TC 2.A.86) family.</text>
</comment>
<keyword evidence="3" id="KW-0813">Transport</keyword>
<feature type="transmembrane region" description="Helical" evidence="8">
    <location>
        <begin position="345"/>
        <end position="364"/>
    </location>
</feature>
<evidence type="ECO:0000256" key="3">
    <source>
        <dbReference type="ARBA" id="ARBA00022448"/>
    </source>
</evidence>
<evidence type="ECO:0000256" key="5">
    <source>
        <dbReference type="ARBA" id="ARBA00022692"/>
    </source>
</evidence>
<dbReference type="GO" id="GO:0005886">
    <property type="term" value="C:plasma membrane"/>
    <property type="evidence" value="ECO:0007669"/>
    <property type="project" value="UniProtKB-SubCell"/>
</dbReference>
<keyword evidence="7 8" id="KW-0472">Membrane</keyword>
<evidence type="ECO:0000313" key="9">
    <source>
        <dbReference type="EMBL" id="KEO46686.1"/>
    </source>
</evidence>
<dbReference type="PANTHER" id="PTHR21716">
    <property type="entry name" value="TRANSMEMBRANE PROTEIN"/>
    <property type="match status" value="1"/>
</dbReference>
<dbReference type="AlphaFoldDB" id="A0A074J0Q0"/>
<keyword evidence="5 8" id="KW-0812">Transmembrane</keyword>
<feature type="transmembrane region" description="Helical" evidence="8">
    <location>
        <begin position="178"/>
        <end position="200"/>
    </location>
</feature>
<comment type="caution">
    <text evidence="9">The sequence shown here is derived from an EMBL/GenBank/DDBJ whole genome shotgun (WGS) entry which is preliminary data.</text>
</comment>
<dbReference type="RefSeq" id="WP_037600522.1">
    <property type="nucleotide sequence ID" value="NZ_JADMQU010000001.1"/>
</dbReference>
<feature type="transmembrane region" description="Helical" evidence="8">
    <location>
        <begin position="241"/>
        <end position="262"/>
    </location>
</feature>
<evidence type="ECO:0000313" key="10">
    <source>
        <dbReference type="Proteomes" id="UP000027855"/>
    </source>
</evidence>
<keyword evidence="4" id="KW-1003">Cell membrane</keyword>
<feature type="transmembrane region" description="Helical" evidence="8">
    <location>
        <begin position="21"/>
        <end position="40"/>
    </location>
</feature>
<feature type="transmembrane region" description="Helical" evidence="8">
    <location>
        <begin position="90"/>
        <end position="108"/>
    </location>
</feature>
<name>A0A074J0Q0_STRSL</name>
<dbReference type="PANTHER" id="PTHR21716:SF53">
    <property type="entry name" value="PERMEASE PERM-RELATED"/>
    <property type="match status" value="1"/>
</dbReference>
<dbReference type="InterPro" id="IPR002549">
    <property type="entry name" value="AI-2E-like"/>
</dbReference>
<evidence type="ECO:0000256" key="2">
    <source>
        <dbReference type="ARBA" id="ARBA00009773"/>
    </source>
</evidence>
<keyword evidence="6 8" id="KW-1133">Transmembrane helix</keyword>
<reference evidence="9 10" key="1">
    <citation type="submission" date="2014-04" db="EMBL/GenBank/DDBJ databases">
        <title>Variable characteristics of bacteriocin-producing Streptococcus salivarius strains isolated from Malaysian subjects.</title>
        <authorList>
            <person name="Philip K."/>
            <person name="Barbour A."/>
        </authorList>
    </citation>
    <scope>NUCLEOTIDE SEQUENCE [LARGE SCALE GENOMIC DNA]</scope>
    <source>
        <strain evidence="9 10">NU10</strain>
    </source>
</reference>
<evidence type="ECO:0000256" key="4">
    <source>
        <dbReference type="ARBA" id="ARBA00022475"/>
    </source>
</evidence>
<gene>
    <name evidence="9" type="ORF">DL07_08175</name>
</gene>
<sequence length="392" mass="44114">MKRKKTENFSETWFFKWILNNQAVVAFFILLLIGLTVLIFTKISPIFSPVIQFMTIIMLPLVISMLLYYLIKPLVLLVERTGLSRTMSILVIYAILGLLLVLGISTAIPSLQNQILILIRNAPSYIARANSETERWINLPILSNFHGDLESMLSDFSARMVNYAENFSSSALTWVGSFASTVARVTVAIILAPFILFYLLRDSQKMKHSFVSALPTRFRETTVRMLSDINSQLEGYVQGQVTVAIVVAIMFCIMFKIVGLRYGMTFGIMAGFLNMVPYLGSFLAMVPVIIMGLVQGPAMLIKVLIIFFIEQTIEGRFVSPLVLGNKLSIHPITIMFILLTAGSLYGVWGVLLGIPIYASVKVVVREIFDWYRSVSNLYQDDLENEGQKEDVK</sequence>
<evidence type="ECO:0000256" key="8">
    <source>
        <dbReference type="SAM" id="Phobius"/>
    </source>
</evidence>
<dbReference type="GO" id="GO:0055085">
    <property type="term" value="P:transmembrane transport"/>
    <property type="evidence" value="ECO:0007669"/>
    <property type="project" value="TreeGrafter"/>
</dbReference>
<evidence type="ECO:0000256" key="1">
    <source>
        <dbReference type="ARBA" id="ARBA00004651"/>
    </source>
</evidence>
<dbReference type="EMBL" id="JJMT01000004">
    <property type="protein sequence ID" value="KEO46686.1"/>
    <property type="molecule type" value="Genomic_DNA"/>
</dbReference>
<protein>
    <submittedName>
        <fullName evidence="9">Membrane protein</fullName>
    </submittedName>
</protein>
<comment type="subcellular location">
    <subcellularLocation>
        <location evidence="1">Cell membrane</location>
        <topology evidence="1">Multi-pass membrane protein</topology>
    </subcellularLocation>
</comment>
<accession>A0A074J0Q0</accession>
<feature type="transmembrane region" description="Helical" evidence="8">
    <location>
        <begin position="46"/>
        <end position="70"/>
    </location>
</feature>